<dbReference type="InterPro" id="IPR009057">
    <property type="entry name" value="Homeodomain-like_sf"/>
</dbReference>
<dbReference type="GO" id="GO:0005829">
    <property type="term" value="C:cytosol"/>
    <property type="evidence" value="ECO:0007669"/>
    <property type="project" value="TreeGrafter"/>
</dbReference>
<dbReference type="InterPro" id="IPR001584">
    <property type="entry name" value="Integrase_cat-core"/>
</dbReference>
<dbReference type="Gene3D" id="3.30.420.10">
    <property type="entry name" value="Ribonuclease H-like superfamily/Ribonuclease H"/>
    <property type="match status" value="1"/>
</dbReference>
<dbReference type="EMBL" id="NGMM01000001">
    <property type="protein sequence ID" value="OTP18734.1"/>
    <property type="molecule type" value="Genomic_DNA"/>
</dbReference>
<evidence type="ECO:0000259" key="2">
    <source>
        <dbReference type="PROSITE" id="PS50994"/>
    </source>
</evidence>
<sequence>MFMSTYQHLTAEERGKIEAYLDEGLSQAEIARRLDRHRSTISREIRRNSEERKANSLAALRYQASSAGNLARMRKRNCGTTTKATVHNTKTILKYLKKKYSPEQIANSVRSINVSTNTIYNWIYSGLIKFPIKKLRLKGKRYRRKYSGRLLKKTPSPQFYENRLVTDRPEATILRTDFGHWEADTVLSKRGVETCLATFVERKSRHYVAIKMTRKDGACMLAAMERLVEMYPSGVKSITCDRGIEFVNFHNVKHMEDTYGIKTYYAHPYAPHERGSNEYHNGLLREYFPKPTDFNKVSQLKIDQSTNEINNRPRKLFKWKSANHKFHLEYAKI</sequence>
<proteinExistence type="predicted"/>
<organism evidence="3">
    <name type="scientific">Candidatus Enterococcus clewellii</name>
    <dbReference type="NCBI Taxonomy" id="1834193"/>
    <lineage>
        <taxon>Bacteria</taxon>
        <taxon>Bacillati</taxon>
        <taxon>Bacillota</taxon>
        <taxon>Bacilli</taxon>
        <taxon>Lactobacillales</taxon>
        <taxon>Enterococcaceae</taxon>
        <taxon>Enterococcus</taxon>
    </lineage>
</organism>
<dbReference type="GO" id="GO:0015074">
    <property type="term" value="P:DNA integration"/>
    <property type="evidence" value="ECO:0007669"/>
    <property type="project" value="InterPro"/>
</dbReference>
<dbReference type="GO" id="GO:0003676">
    <property type="term" value="F:nucleic acid binding"/>
    <property type="evidence" value="ECO:0007669"/>
    <property type="project" value="InterPro"/>
</dbReference>
<dbReference type="PROSITE" id="PS50994">
    <property type="entry name" value="INTEGRASE"/>
    <property type="match status" value="1"/>
</dbReference>
<dbReference type="InterPro" id="IPR012337">
    <property type="entry name" value="RNaseH-like_sf"/>
</dbReference>
<dbReference type="InterPro" id="IPR053392">
    <property type="entry name" value="Transposase_IS30-like"/>
</dbReference>
<reference evidence="3" key="1">
    <citation type="submission" date="2017-05" db="EMBL/GenBank/DDBJ databases">
        <title>The Genome Sequence of Enterococcus sp. 9E7_DIV0242.</title>
        <authorList>
            <consortium name="The Broad Institute Genomics Platform"/>
            <consortium name="The Broad Institute Genomic Center for Infectious Diseases"/>
            <person name="Earl A."/>
            <person name="Manson A."/>
            <person name="Schwartman J."/>
            <person name="Gilmore M."/>
            <person name="Abouelleil A."/>
            <person name="Cao P."/>
            <person name="Chapman S."/>
            <person name="Cusick C."/>
            <person name="Shea T."/>
            <person name="Young S."/>
            <person name="Neafsey D."/>
            <person name="Nusbaum C."/>
            <person name="Birren B."/>
        </authorList>
    </citation>
    <scope>NUCLEOTIDE SEQUENCE [LARGE SCALE GENOMIC DNA]</scope>
    <source>
        <strain evidence="3">9E7_DIV0242</strain>
    </source>
</reference>
<comment type="caution">
    <text evidence="3">The sequence shown here is derived from an EMBL/GenBank/DDBJ whole genome shotgun (WGS) entry which is preliminary data.</text>
</comment>
<dbReference type="GO" id="GO:0004803">
    <property type="term" value="F:transposase activity"/>
    <property type="evidence" value="ECO:0007669"/>
    <property type="project" value="TreeGrafter"/>
</dbReference>
<dbReference type="AlphaFoldDB" id="A0A242KC34"/>
<dbReference type="NCBIfam" id="NF033563">
    <property type="entry name" value="transpos_IS30"/>
    <property type="match status" value="1"/>
</dbReference>
<accession>A0A242KC34</accession>
<dbReference type="InterPro" id="IPR036397">
    <property type="entry name" value="RNaseH_sf"/>
</dbReference>
<dbReference type="InterPro" id="IPR051917">
    <property type="entry name" value="Transposase-Integrase"/>
</dbReference>
<dbReference type="SUPFAM" id="SSF53098">
    <property type="entry name" value="Ribonuclease H-like"/>
    <property type="match status" value="1"/>
</dbReference>
<dbReference type="GO" id="GO:0032196">
    <property type="term" value="P:transposition"/>
    <property type="evidence" value="ECO:0007669"/>
    <property type="project" value="TreeGrafter"/>
</dbReference>
<evidence type="ECO:0000256" key="1">
    <source>
        <dbReference type="ARBA" id="ARBA00023172"/>
    </source>
</evidence>
<dbReference type="Gene3D" id="1.10.10.60">
    <property type="entry name" value="Homeodomain-like"/>
    <property type="match status" value="1"/>
</dbReference>
<dbReference type="SUPFAM" id="SSF46689">
    <property type="entry name" value="Homeodomain-like"/>
    <property type="match status" value="1"/>
</dbReference>
<dbReference type="PANTHER" id="PTHR10948">
    <property type="entry name" value="TRANSPOSASE"/>
    <property type="match status" value="1"/>
</dbReference>
<dbReference type="Pfam" id="PF13936">
    <property type="entry name" value="HTH_38"/>
    <property type="match status" value="1"/>
</dbReference>
<dbReference type="InterPro" id="IPR025246">
    <property type="entry name" value="IS30-like_HTH"/>
</dbReference>
<feature type="domain" description="Integrase catalytic" evidence="2">
    <location>
        <begin position="165"/>
        <end position="330"/>
    </location>
</feature>
<dbReference type="Pfam" id="PF00665">
    <property type="entry name" value="rve"/>
    <property type="match status" value="1"/>
</dbReference>
<dbReference type="GO" id="GO:0006310">
    <property type="term" value="P:DNA recombination"/>
    <property type="evidence" value="ECO:0007669"/>
    <property type="project" value="UniProtKB-KW"/>
</dbReference>
<name>A0A242KC34_9ENTE</name>
<evidence type="ECO:0000313" key="3">
    <source>
        <dbReference type="EMBL" id="OTP18734.1"/>
    </source>
</evidence>
<gene>
    <name evidence="3" type="ORF">A5888_000548</name>
</gene>
<dbReference type="PANTHER" id="PTHR10948:SF23">
    <property type="entry name" value="TRANSPOSASE INSI FOR INSERTION SEQUENCE ELEMENT IS30A-RELATED"/>
    <property type="match status" value="1"/>
</dbReference>
<protein>
    <recommendedName>
        <fullName evidence="2">Integrase catalytic domain-containing protein</fullName>
    </recommendedName>
</protein>
<keyword evidence="1" id="KW-0233">DNA recombination</keyword>